<protein>
    <recommendedName>
        <fullName evidence="2">Antitoxin</fullName>
    </recommendedName>
</protein>
<comment type="similarity">
    <text evidence="1 2">Belongs to the phD/YefM antitoxin family.</text>
</comment>
<dbReference type="InterPro" id="IPR036165">
    <property type="entry name" value="YefM-like_sf"/>
</dbReference>
<dbReference type="AlphaFoldDB" id="A0A1D2QPU0"/>
<accession>A0A1D2QPU0</accession>
<organism evidence="3 4">
    <name type="scientific">Candidatus Endobugula sertula</name>
    <name type="common">Bugula neritina bacterial symbiont</name>
    <dbReference type="NCBI Taxonomy" id="62101"/>
    <lineage>
        <taxon>Bacteria</taxon>
        <taxon>Pseudomonadati</taxon>
        <taxon>Pseudomonadota</taxon>
        <taxon>Gammaproteobacteria</taxon>
        <taxon>Cellvibrionales</taxon>
        <taxon>Cellvibrionaceae</taxon>
        <taxon>Candidatus Endobugula</taxon>
    </lineage>
</organism>
<reference evidence="3 4" key="1">
    <citation type="journal article" date="2016" name="Appl. Environ. Microbiol.">
        <title>Lack of Overt Genome Reduction in the Bryostatin-Producing Bryozoan Symbiont "Candidatus Endobugula sertula".</title>
        <authorList>
            <person name="Miller I.J."/>
            <person name="Vanee N."/>
            <person name="Fong S.S."/>
            <person name="Lim-Fong G.E."/>
            <person name="Kwan J.C."/>
        </authorList>
    </citation>
    <scope>NUCLEOTIDE SEQUENCE [LARGE SCALE GENOMIC DNA]</scope>
    <source>
        <strain evidence="3">AB1-4</strain>
    </source>
</reference>
<dbReference type="STRING" id="62101.AB835_08235"/>
<dbReference type="Gene3D" id="3.40.1620.10">
    <property type="entry name" value="YefM-like domain"/>
    <property type="match status" value="1"/>
</dbReference>
<dbReference type="Proteomes" id="UP000242502">
    <property type="component" value="Unassembled WGS sequence"/>
</dbReference>
<proteinExistence type="inferred from homology"/>
<evidence type="ECO:0000256" key="2">
    <source>
        <dbReference type="RuleBase" id="RU362080"/>
    </source>
</evidence>
<dbReference type="EMBL" id="MDLC01000025">
    <property type="protein sequence ID" value="ODS23591.1"/>
    <property type="molecule type" value="Genomic_DNA"/>
</dbReference>
<dbReference type="NCBIfam" id="TIGR01552">
    <property type="entry name" value="phd_fam"/>
    <property type="match status" value="1"/>
</dbReference>
<dbReference type="Pfam" id="PF02604">
    <property type="entry name" value="PhdYeFM_antitox"/>
    <property type="match status" value="1"/>
</dbReference>
<dbReference type="SUPFAM" id="SSF143120">
    <property type="entry name" value="YefM-like"/>
    <property type="match status" value="1"/>
</dbReference>
<gene>
    <name evidence="3" type="ORF">AB835_08235</name>
</gene>
<comment type="caution">
    <text evidence="3">The sequence shown here is derived from an EMBL/GenBank/DDBJ whole genome shotgun (WGS) entry which is preliminary data.</text>
</comment>
<name>A0A1D2QPU0_9GAMM</name>
<sequence>MRESMSVTATELKNRLGKYIDECQAEPVVIEKSGRECCVLLSMRRYEELCQIEEKLWDMRAQQAESEGFMSHEEVRDVLVSGPEKTE</sequence>
<evidence type="ECO:0000313" key="4">
    <source>
        <dbReference type="Proteomes" id="UP000242502"/>
    </source>
</evidence>
<comment type="function">
    <text evidence="2">Antitoxin component of a type II toxin-antitoxin (TA) system.</text>
</comment>
<dbReference type="InterPro" id="IPR006442">
    <property type="entry name" value="Antitoxin_Phd/YefM"/>
</dbReference>
<evidence type="ECO:0000313" key="3">
    <source>
        <dbReference type="EMBL" id="ODS23591.1"/>
    </source>
</evidence>
<evidence type="ECO:0000256" key="1">
    <source>
        <dbReference type="ARBA" id="ARBA00009981"/>
    </source>
</evidence>